<organism evidence="1 2">
    <name type="scientific">Helicobacter pullorum MIT 98-5489</name>
    <dbReference type="NCBI Taxonomy" id="537972"/>
    <lineage>
        <taxon>Bacteria</taxon>
        <taxon>Pseudomonadati</taxon>
        <taxon>Campylobacterota</taxon>
        <taxon>Epsilonproteobacteria</taxon>
        <taxon>Campylobacterales</taxon>
        <taxon>Helicobacteraceae</taxon>
        <taxon>Helicobacter</taxon>
    </lineage>
</organism>
<reference evidence="2" key="1">
    <citation type="journal article" date="2014" name="Genome Announc.">
        <title>Draft genome sequences of six enterohepatic helicobacter species isolated from humans and one from rhesus macaques.</title>
        <authorList>
            <person name="Shen Z."/>
            <person name="Sheh A."/>
            <person name="Young S.K."/>
            <person name="Abouelliel A."/>
            <person name="Ward D.V."/>
            <person name="Earl A.M."/>
            <person name="Fox J.G."/>
        </authorList>
    </citation>
    <scope>NUCLEOTIDE SEQUENCE [LARGE SCALE GENOMIC DNA]</scope>
    <source>
        <strain evidence="2">MIT 98-5489</strain>
    </source>
</reference>
<dbReference type="EMBL" id="DS990443">
    <property type="protein sequence ID" value="EEQ63642.1"/>
    <property type="molecule type" value="Genomic_DNA"/>
</dbReference>
<dbReference type="eggNOG" id="ENOG5031QWG">
    <property type="taxonomic scope" value="Bacteria"/>
</dbReference>
<accession>C5F048</accession>
<gene>
    <name evidence="1" type="ORF">HPMG_01099</name>
</gene>
<evidence type="ECO:0000313" key="2">
    <source>
        <dbReference type="Proteomes" id="UP000003953"/>
    </source>
</evidence>
<proteinExistence type="predicted"/>
<sequence length="219" mass="25762">MKKLFLILSLSASLFAKETDNILNLGKTYEFKERDILELIQEHLTKNRPELEQKLLGQRDKLKENIKNWRPKDMVKLTPAPKNNTFSPDMTWTLTKDIKDHEGNIIYPQGFSFNPAKYARLSYGIVVINANDKEELEWLEKGGYLNTIAYRIFLSEGSYYEMIQKHKQDFYYLLPEIAKRFQLKHTPSIIKQEGEEIIIQEVCLKCKQENKGSQNEIQK</sequence>
<dbReference type="HOGENOM" id="CLU_087622_0_0_7"/>
<evidence type="ECO:0000313" key="1">
    <source>
        <dbReference type="EMBL" id="EEQ63642.1"/>
    </source>
</evidence>
<dbReference type="Proteomes" id="UP000003953">
    <property type="component" value="Unassembled WGS sequence"/>
</dbReference>
<dbReference type="RefSeq" id="WP_005022096.1">
    <property type="nucleotide sequence ID" value="NZ_DS990443.1"/>
</dbReference>
<dbReference type="AlphaFoldDB" id="C5F048"/>
<name>C5F048_9HELI</name>
<evidence type="ECO:0008006" key="3">
    <source>
        <dbReference type="Google" id="ProtNLM"/>
    </source>
</evidence>
<keyword evidence="2" id="KW-1185">Reference proteome</keyword>
<protein>
    <recommendedName>
        <fullName evidence="3">Chromosome segregation protein ParM</fullName>
    </recommendedName>
</protein>